<dbReference type="Proteomes" id="UP000324222">
    <property type="component" value="Unassembled WGS sequence"/>
</dbReference>
<evidence type="ECO:0000256" key="2">
    <source>
        <dbReference type="ARBA" id="ARBA00022490"/>
    </source>
</evidence>
<reference evidence="8 9" key="1">
    <citation type="submission" date="2019-05" db="EMBL/GenBank/DDBJ databases">
        <title>Another draft genome of Portunus trituberculatus and its Hox gene families provides insights of decapod evolution.</title>
        <authorList>
            <person name="Jeong J.-H."/>
            <person name="Song I."/>
            <person name="Kim S."/>
            <person name="Choi T."/>
            <person name="Kim D."/>
            <person name="Ryu S."/>
            <person name="Kim W."/>
        </authorList>
    </citation>
    <scope>NUCLEOTIDE SEQUENCE [LARGE SCALE GENOMIC DNA]</scope>
    <source>
        <tissue evidence="8">Muscle</tissue>
    </source>
</reference>
<dbReference type="Gene3D" id="2.30.29.170">
    <property type="match status" value="2"/>
</dbReference>
<evidence type="ECO:0000313" key="8">
    <source>
        <dbReference type="EMBL" id="MPC54165.1"/>
    </source>
</evidence>
<dbReference type="PROSITE" id="PS51336">
    <property type="entry name" value="DM10"/>
    <property type="match status" value="1"/>
</dbReference>
<evidence type="ECO:0000313" key="9">
    <source>
        <dbReference type="Proteomes" id="UP000324222"/>
    </source>
</evidence>
<dbReference type="InterPro" id="IPR006602">
    <property type="entry name" value="DM10_dom"/>
</dbReference>
<accession>A0A5B7G9Q7</accession>
<keyword evidence="3" id="KW-0677">Repeat</keyword>
<dbReference type="Pfam" id="PF06565">
    <property type="entry name" value="DM10_dom"/>
    <property type="match status" value="2"/>
</dbReference>
<evidence type="ECO:0000256" key="1">
    <source>
        <dbReference type="ARBA" id="ARBA00004430"/>
    </source>
</evidence>
<dbReference type="PANTHER" id="PTHR12086">
    <property type="entry name" value="EF-HAND DOMAIN C-TERMINAL CONTAINING PROTEIN"/>
    <property type="match status" value="1"/>
</dbReference>
<dbReference type="SMART" id="SM00676">
    <property type="entry name" value="DM10"/>
    <property type="match status" value="1"/>
</dbReference>
<feature type="region of interest" description="Disordered" evidence="6">
    <location>
        <begin position="198"/>
        <end position="220"/>
    </location>
</feature>
<dbReference type="AlphaFoldDB" id="A0A5B7G9Q7"/>
<comment type="caution">
    <text evidence="8">The sequence shown here is derived from an EMBL/GenBank/DDBJ whole genome shotgun (WGS) entry which is preliminary data.</text>
</comment>
<keyword evidence="5" id="KW-0966">Cell projection</keyword>
<protein>
    <submittedName>
        <fullName evidence="8">EF-hand domain-containing family member C2</fullName>
    </submittedName>
</protein>
<evidence type="ECO:0000256" key="3">
    <source>
        <dbReference type="ARBA" id="ARBA00022737"/>
    </source>
</evidence>
<evidence type="ECO:0000256" key="5">
    <source>
        <dbReference type="ARBA" id="ARBA00023273"/>
    </source>
</evidence>
<evidence type="ECO:0000256" key="6">
    <source>
        <dbReference type="SAM" id="MobiDB-lite"/>
    </source>
</evidence>
<dbReference type="EMBL" id="VSRR010012160">
    <property type="protein sequence ID" value="MPC54165.1"/>
    <property type="molecule type" value="Genomic_DNA"/>
</dbReference>
<keyword evidence="9" id="KW-1185">Reference proteome</keyword>
<keyword evidence="4" id="KW-0206">Cytoskeleton</keyword>
<gene>
    <name evidence="8" type="primary">EFHC2_1</name>
    <name evidence="8" type="ORF">E2C01_048073</name>
</gene>
<proteinExistence type="predicted"/>
<evidence type="ECO:0000256" key="4">
    <source>
        <dbReference type="ARBA" id="ARBA00023212"/>
    </source>
</evidence>
<name>A0A5B7G9Q7_PORTR</name>
<comment type="subcellular location">
    <subcellularLocation>
        <location evidence="1">Cytoplasm</location>
        <location evidence="1">Cytoskeleton</location>
        <location evidence="1">Cilium axoneme</location>
    </subcellularLocation>
</comment>
<dbReference type="InterPro" id="IPR040193">
    <property type="entry name" value="EFHC1/EFHC2/EFHB"/>
</dbReference>
<evidence type="ECO:0000259" key="7">
    <source>
        <dbReference type="PROSITE" id="PS51336"/>
    </source>
</evidence>
<organism evidence="8 9">
    <name type="scientific">Portunus trituberculatus</name>
    <name type="common">Swimming crab</name>
    <name type="synonym">Neptunus trituberculatus</name>
    <dbReference type="NCBI Taxonomy" id="210409"/>
    <lineage>
        <taxon>Eukaryota</taxon>
        <taxon>Metazoa</taxon>
        <taxon>Ecdysozoa</taxon>
        <taxon>Arthropoda</taxon>
        <taxon>Crustacea</taxon>
        <taxon>Multicrustacea</taxon>
        <taxon>Malacostraca</taxon>
        <taxon>Eumalacostraca</taxon>
        <taxon>Eucarida</taxon>
        <taxon>Decapoda</taxon>
        <taxon>Pleocyemata</taxon>
        <taxon>Brachyura</taxon>
        <taxon>Eubrachyura</taxon>
        <taxon>Portunoidea</taxon>
        <taxon>Portunidae</taxon>
        <taxon>Portuninae</taxon>
        <taxon>Portunus</taxon>
    </lineage>
</organism>
<feature type="domain" description="DM10" evidence="7">
    <location>
        <begin position="6"/>
        <end position="106"/>
    </location>
</feature>
<dbReference type="OrthoDB" id="6360546at2759"/>
<keyword evidence="2" id="KW-0963">Cytoplasm</keyword>
<dbReference type="GO" id="GO:0005930">
    <property type="term" value="C:axoneme"/>
    <property type="evidence" value="ECO:0007669"/>
    <property type="project" value="UniProtKB-SubCell"/>
</dbReference>
<sequence>MAEKGFRQILSFAAVLLSEESDFENNPRPVRIFYHLEDDTLRVVEPPTHNAGMVQGTVVGRQRVPTSIHPLAPHVTLNHISACNHRESRLRSEAGTDTRAAKLPFSLEWPKKHPLATFVQHSTQVLRFFGEWAAEGEDMGGVTTPVTDKVELRYYLEDDTAEVRVHHLTPHQHALTPTPPAVPTKLLKRAPIPQVGHHSLCPPMSFNKHKGPHDPIAEVE</sequence>